<evidence type="ECO:0000313" key="1">
    <source>
        <dbReference type="EMBL" id="BBF83701.1"/>
    </source>
</evidence>
<reference evidence="2" key="1">
    <citation type="journal article" date="2017" name="Biotechnol. Biofuels">
        <title>Evaluation of environmental bacterial communities as a factor affecting the growth of duckweed Lemna minor.</title>
        <authorList>
            <person name="Ishizawa H."/>
            <person name="Kuroda M."/>
            <person name="Morikawa M."/>
            <person name="Ike M."/>
        </authorList>
    </citation>
    <scope>NUCLEOTIDE SEQUENCE [LARGE SCALE GENOMIC DNA]</scope>
    <source>
        <strain evidence="2">H3</strain>
    </source>
</reference>
<dbReference type="AlphaFoldDB" id="A0A3G9GBU7"/>
<dbReference type="RefSeq" id="WP_089084448.1">
    <property type="nucleotide sequence ID" value="NZ_AP018823.1"/>
</dbReference>
<proteinExistence type="predicted"/>
<gene>
    <name evidence="1" type="ORF">DLM_0013</name>
</gene>
<organism evidence="1 2">
    <name type="scientific">Aquitalea magnusonii</name>
    <dbReference type="NCBI Taxonomy" id="332411"/>
    <lineage>
        <taxon>Bacteria</taxon>
        <taxon>Pseudomonadati</taxon>
        <taxon>Pseudomonadota</taxon>
        <taxon>Betaproteobacteria</taxon>
        <taxon>Neisseriales</taxon>
        <taxon>Chromobacteriaceae</taxon>
        <taxon>Aquitalea</taxon>
    </lineage>
</organism>
<keyword evidence="2" id="KW-1185">Reference proteome</keyword>
<reference evidence="2" key="3">
    <citation type="journal article" date="2017" name="Plant Physiol. Biochem.">
        <title>Differential oxidative and antioxidative response of duckweed Lemna minor toward plant growth promoting/inhibiting bacteria.</title>
        <authorList>
            <person name="Ishizawa H."/>
            <person name="Kuroda M."/>
            <person name="Morikawa M."/>
            <person name="Ike M."/>
        </authorList>
    </citation>
    <scope>NUCLEOTIDE SEQUENCE [LARGE SCALE GENOMIC DNA]</scope>
    <source>
        <strain evidence="2">H3</strain>
    </source>
</reference>
<dbReference type="KEGG" id="amah:DLM_0013"/>
<name>A0A3G9GBU7_9NEIS</name>
<sequence>MDAIDILGLMQTHPPAEPVSLSAIPLMLAQAVAAITGKITVDELGRLVAVGAALCAHEQDLQFRSVEADLLVKQLSDPA</sequence>
<protein>
    <submittedName>
        <fullName evidence="1">Uncharacterized protein</fullName>
    </submittedName>
</protein>
<dbReference type="EMBL" id="AP018823">
    <property type="protein sequence ID" value="BBF83701.1"/>
    <property type="molecule type" value="Genomic_DNA"/>
</dbReference>
<reference evidence="1 2" key="2">
    <citation type="journal article" date="2017" name="Genome Announc.">
        <title>Draft genome sequence of Aquitalea magnusonii strain H3, a plant growth-promoting bacterium of duckweed Lemna minor.</title>
        <authorList>
            <person name="Ishizawa H."/>
            <person name="Kuroda M."/>
            <person name="Ike M."/>
        </authorList>
    </citation>
    <scope>NUCLEOTIDE SEQUENCE [LARGE SCALE GENOMIC DNA]</scope>
    <source>
        <strain evidence="1 2">H3</strain>
    </source>
</reference>
<dbReference type="OrthoDB" id="8595568at2"/>
<dbReference type="Proteomes" id="UP000198290">
    <property type="component" value="Chromosome"/>
</dbReference>
<evidence type="ECO:0000313" key="2">
    <source>
        <dbReference type="Proteomes" id="UP000198290"/>
    </source>
</evidence>
<accession>A0A3G9GBU7</accession>